<dbReference type="AlphaFoldDB" id="A0A6A7N646"/>
<evidence type="ECO:0000313" key="2">
    <source>
        <dbReference type="Proteomes" id="UP000440498"/>
    </source>
</evidence>
<name>A0A6A7N646_9BURK</name>
<reference evidence="1 2" key="1">
    <citation type="submission" date="2019-10" db="EMBL/GenBank/DDBJ databases">
        <title>Two novel species isolated from a subtropical stream in China.</title>
        <authorList>
            <person name="Lu H."/>
        </authorList>
    </citation>
    <scope>NUCLEOTIDE SEQUENCE [LARGE SCALE GENOMIC DNA]</scope>
    <source>
        <strain evidence="1 2">FT29W</strain>
    </source>
</reference>
<proteinExistence type="predicted"/>
<dbReference type="Proteomes" id="UP000440498">
    <property type="component" value="Unassembled WGS sequence"/>
</dbReference>
<protein>
    <submittedName>
        <fullName evidence="1">Transcriptional regulator</fullName>
    </submittedName>
</protein>
<evidence type="ECO:0000313" key="1">
    <source>
        <dbReference type="EMBL" id="MQA40563.1"/>
    </source>
</evidence>
<sequence length="71" mass="8060">MTDRPIAQQEFLRAAMSTLDMTPDEFAARIGSTTRCLDNWLLPSDAKGFRELDGVAWKFIREILEDQGKNA</sequence>
<gene>
    <name evidence="1" type="ORF">GEV02_20635</name>
</gene>
<comment type="caution">
    <text evidence="1">The sequence shown here is derived from an EMBL/GenBank/DDBJ whole genome shotgun (WGS) entry which is preliminary data.</text>
</comment>
<accession>A0A6A7N646</accession>
<dbReference type="EMBL" id="WHUG01000009">
    <property type="protein sequence ID" value="MQA40563.1"/>
    <property type="molecule type" value="Genomic_DNA"/>
</dbReference>
<keyword evidence="2" id="KW-1185">Reference proteome</keyword>
<organism evidence="1 2">
    <name type="scientific">Rugamonas aquatica</name>
    <dbReference type="NCBI Taxonomy" id="2743357"/>
    <lineage>
        <taxon>Bacteria</taxon>
        <taxon>Pseudomonadati</taxon>
        <taxon>Pseudomonadota</taxon>
        <taxon>Betaproteobacteria</taxon>
        <taxon>Burkholderiales</taxon>
        <taxon>Oxalobacteraceae</taxon>
        <taxon>Telluria group</taxon>
        <taxon>Rugamonas</taxon>
    </lineage>
</organism>